<dbReference type="Gene3D" id="3.10.50.40">
    <property type="match status" value="1"/>
</dbReference>
<name>A0ABN9QIJ0_9DINO</name>
<gene>
    <name evidence="1" type="ORF">PCOR1329_LOCUS12253</name>
</gene>
<dbReference type="EMBL" id="CAUYUJ010003559">
    <property type="protein sequence ID" value="CAK0805828.1"/>
    <property type="molecule type" value="Genomic_DNA"/>
</dbReference>
<proteinExistence type="predicted"/>
<evidence type="ECO:0000313" key="1">
    <source>
        <dbReference type="EMBL" id="CAK0805828.1"/>
    </source>
</evidence>
<accession>A0ABN9QIJ0</accession>
<protein>
    <recommendedName>
        <fullName evidence="3">Peptidylprolyl isomerase</fullName>
    </recommendedName>
</protein>
<comment type="caution">
    <text evidence="1">The sequence shown here is derived from an EMBL/GenBank/DDBJ whole genome shotgun (WGS) entry which is preliminary data.</text>
</comment>
<evidence type="ECO:0000313" key="2">
    <source>
        <dbReference type="Proteomes" id="UP001189429"/>
    </source>
</evidence>
<organism evidence="1 2">
    <name type="scientific">Prorocentrum cordatum</name>
    <dbReference type="NCBI Taxonomy" id="2364126"/>
    <lineage>
        <taxon>Eukaryota</taxon>
        <taxon>Sar</taxon>
        <taxon>Alveolata</taxon>
        <taxon>Dinophyceae</taxon>
        <taxon>Prorocentrales</taxon>
        <taxon>Prorocentraceae</taxon>
        <taxon>Prorocentrum</taxon>
    </lineage>
</organism>
<dbReference type="Proteomes" id="UP001189429">
    <property type="component" value="Unassembled WGS sequence"/>
</dbReference>
<dbReference type="InterPro" id="IPR046357">
    <property type="entry name" value="PPIase_dom_sf"/>
</dbReference>
<evidence type="ECO:0008006" key="3">
    <source>
        <dbReference type="Google" id="ProtNLM"/>
    </source>
</evidence>
<sequence length="99" mass="10483">MAVGEAKTMKFGTDAPFFGAYKDELLTEHPLDRVPFDVKVGRMLMIQGGLPPVSVKHIGENIAKLDANHPFAGKATALVLTVTGCEKCAGISTLLSARA</sequence>
<keyword evidence="2" id="KW-1185">Reference proteome</keyword>
<reference evidence="1" key="1">
    <citation type="submission" date="2023-10" db="EMBL/GenBank/DDBJ databases">
        <authorList>
            <person name="Chen Y."/>
            <person name="Shah S."/>
            <person name="Dougan E. K."/>
            <person name="Thang M."/>
            <person name="Chan C."/>
        </authorList>
    </citation>
    <scope>NUCLEOTIDE SEQUENCE [LARGE SCALE GENOMIC DNA]</scope>
</reference>